<gene>
    <name evidence="1" type="ORF">ATC70_005453</name>
</gene>
<dbReference type="GeneID" id="89949139"/>
<organism evidence="1 2">
    <name type="scientific">Mucor velutinosus</name>
    <dbReference type="NCBI Taxonomy" id="708070"/>
    <lineage>
        <taxon>Eukaryota</taxon>
        <taxon>Fungi</taxon>
        <taxon>Fungi incertae sedis</taxon>
        <taxon>Mucoromycota</taxon>
        <taxon>Mucoromycotina</taxon>
        <taxon>Mucoromycetes</taxon>
        <taxon>Mucorales</taxon>
        <taxon>Mucorineae</taxon>
        <taxon>Mucoraceae</taxon>
        <taxon>Mucor</taxon>
    </lineage>
</organism>
<dbReference type="AlphaFoldDB" id="A0AAN7D9P7"/>
<name>A0AAN7D9P7_9FUNG</name>
<comment type="caution">
    <text evidence="1">The sequence shown here is derived from an EMBL/GenBank/DDBJ whole genome shotgun (WGS) entry which is preliminary data.</text>
</comment>
<evidence type="ECO:0000313" key="2">
    <source>
        <dbReference type="Proteomes" id="UP001304243"/>
    </source>
</evidence>
<evidence type="ECO:0000313" key="1">
    <source>
        <dbReference type="EMBL" id="KAK4513452.1"/>
    </source>
</evidence>
<accession>A0AAN7D9P7</accession>
<dbReference type="Proteomes" id="UP001304243">
    <property type="component" value="Unassembled WGS sequence"/>
</dbReference>
<protein>
    <submittedName>
        <fullName evidence="1">Uncharacterized protein</fullName>
    </submittedName>
</protein>
<dbReference type="RefSeq" id="XP_064680118.1">
    <property type="nucleotide sequence ID" value="XM_064824741.1"/>
</dbReference>
<proteinExistence type="predicted"/>
<dbReference type="EMBL" id="JASEJX010000016">
    <property type="protein sequence ID" value="KAK4513452.1"/>
    <property type="molecule type" value="Genomic_DNA"/>
</dbReference>
<sequence>MSHFKDTVYSKAPFSVRVVEFDCLNCGRRWSCANGSLEDYQKCNNFYAECYPVGSRIREPTRFGNENRQTLQGHNKDICGKCARLGRSCMMLSNESDNDTDDVDTYMKIIPQARQLNSRGYHQDEDRPVTGNYSPKQSPELTTLALRYLPEPYAPNYSNRIRLATTSNDITSLGMTVAETLKNVIHSAQEKAANEPWDGTFIYEDCNEEEDEDKNQRDTNTLNEIWDYEASVFNQDECDDYDELHYNSVLNRLDDELDFSSDNDEEEESNENKIVAFDDSNDIEPYFYQDDQNYSLSRDEEACFDDIDNLSSDDDLYKKQIRNRLLRRGRRHVLQGRKNSLKLIVG</sequence>
<reference evidence="1 2" key="1">
    <citation type="submission" date="2022-11" db="EMBL/GenBank/DDBJ databases">
        <title>Mucor velutinosus strain NIH1002 WGS.</title>
        <authorList>
            <person name="Subramanian P."/>
            <person name="Mullikin J.C."/>
            <person name="Segre J.A."/>
            <person name="Zelazny A.M."/>
        </authorList>
    </citation>
    <scope>NUCLEOTIDE SEQUENCE [LARGE SCALE GENOMIC DNA]</scope>
    <source>
        <strain evidence="1 2">NIH1002</strain>
    </source>
</reference>
<keyword evidence="2" id="KW-1185">Reference proteome</keyword>